<dbReference type="InterPro" id="IPR020472">
    <property type="entry name" value="WD40_PAC1"/>
</dbReference>
<evidence type="ECO:0000256" key="2">
    <source>
        <dbReference type="ARBA" id="ARBA00022737"/>
    </source>
</evidence>
<dbReference type="PANTHER" id="PTHR44019">
    <property type="entry name" value="WD REPEAT-CONTAINING PROTEIN 55"/>
    <property type="match status" value="1"/>
</dbReference>
<sequence length="112" mass="12256">MDGKRIVSGSSDGTVRIQCESKCGKRCPDWHPLKGHTDWVKSVGFSPDGKRIVSGSADKTLRVWDVERGVQIGGPLEGHTARVMSVEFSSDGKRIVSGSDDKTVRVWDVHGY</sequence>
<organism evidence="4 5">
    <name type="scientific">Pisolithus tinctorius Marx 270</name>
    <dbReference type="NCBI Taxonomy" id="870435"/>
    <lineage>
        <taxon>Eukaryota</taxon>
        <taxon>Fungi</taxon>
        <taxon>Dikarya</taxon>
        <taxon>Basidiomycota</taxon>
        <taxon>Agaricomycotina</taxon>
        <taxon>Agaricomycetes</taxon>
        <taxon>Agaricomycetidae</taxon>
        <taxon>Boletales</taxon>
        <taxon>Sclerodermatineae</taxon>
        <taxon>Pisolithaceae</taxon>
        <taxon>Pisolithus</taxon>
    </lineage>
</organism>
<dbReference type="PROSITE" id="PS50294">
    <property type="entry name" value="WD_REPEATS_REGION"/>
    <property type="match status" value="2"/>
</dbReference>
<dbReference type="InterPro" id="IPR001680">
    <property type="entry name" value="WD40_rpt"/>
</dbReference>
<dbReference type="Proteomes" id="UP000054217">
    <property type="component" value="Unassembled WGS sequence"/>
</dbReference>
<dbReference type="PANTHER" id="PTHR44019:SF8">
    <property type="entry name" value="POC1 CENTRIOLAR PROTEIN HOMOLOG"/>
    <property type="match status" value="1"/>
</dbReference>
<feature type="non-terminal residue" evidence="4">
    <location>
        <position position="112"/>
    </location>
</feature>
<dbReference type="PROSITE" id="PS00678">
    <property type="entry name" value="WD_REPEATS_1"/>
    <property type="match status" value="2"/>
</dbReference>
<reference evidence="4 5" key="1">
    <citation type="submission" date="2014-04" db="EMBL/GenBank/DDBJ databases">
        <authorList>
            <consortium name="DOE Joint Genome Institute"/>
            <person name="Kuo A."/>
            <person name="Kohler A."/>
            <person name="Costa M.D."/>
            <person name="Nagy L.G."/>
            <person name="Floudas D."/>
            <person name="Copeland A."/>
            <person name="Barry K.W."/>
            <person name="Cichocki N."/>
            <person name="Veneault-Fourrey C."/>
            <person name="LaButti K."/>
            <person name="Lindquist E.A."/>
            <person name="Lipzen A."/>
            <person name="Lundell T."/>
            <person name="Morin E."/>
            <person name="Murat C."/>
            <person name="Sun H."/>
            <person name="Tunlid A."/>
            <person name="Henrissat B."/>
            <person name="Grigoriev I.V."/>
            <person name="Hibbett D.S."/>
            <person name="Martin F."/>
            <person name="Nordberg H.P."/>
            <person name="Cantor M.N."/>
            <person name="Hua S.X."/>
        </authorList>
    </citation>
    <scope>NUCLEOTIDE SEQUENCE [LARGE SCALE GENOMIC DNA]</scope>
    <source>
        <strain evidence="4 5">Marx 270</strain>
    </source>
</reference>
<dbReference type="InterPro" id="IPR019775">
    <property type="entry name" value="WD40_repeat_CS"/>
</dbReference>
<dbReference type="STRING" id="870435.A0A0C3KD64"/>
<feature type="repeat" description="WD" evidence="3">
    <location>
        <begin position="33"/>
        <end position="69"/>
    </location>
</feature>
<keyword evidence="2" id="KW-0677">Repeat</keyword>
<dbReference type="Gene3D" id="2.130.10.10">
    <property type="entry name" value="YVTN repeat-like/Quinoprotein amine dehydrogenase"/>
    <property type="match status" value="1"/>
</dbReference>
<proteinExistence type="predicted"/>
<feature type="repeat" description="WD" evidence="3">
    <location>
        <begin position="76"/>
        <end position="112"/>
    </location>
</feature>
<keyword evidence="5" id="KW-1185">Reference proteome</keyword>
<reference evidence="5" key="2">
    <citation type="submission" date="2015-01" db="EMBL/GenBank/DDBJ databases">
        <title>Evolutionary Origins and Diversification of the Mycorrhizal Mutualists.</title>
        <authorList>
            <consortium name="DOE Joint Genome Institute"/>
            <consortium name="Mycorrhizal Genomics Consortium"/>
            <person name="Kohler A."/>
            <person name="Kuo A."/>
            <person name="Nagy L.G."/>
            <person name="Floudas D."/>
            <person name="Copeland A."/>
            <person name="Barry K.W."/>
            <person name="Cichocki N."/>
            <person name="Veneault-Fourrey C."/>
            <person name="LaButti K."/>
            <person name="Lindquist E.A."/>
            <person name="Lipzen A."/>
            <person name="Lundell T."/>
            <person name="Morin E."/>
            <person name="Murat C."/>
            <person name="Riley R."/>
            <person name="Ohm R."/>
            <person name="Sun H."/>
            <person name="Tunlid A."/>
            <person name="Henrissat B."/>
            <person name="Grigoriev I.V."/>
            <person name="Hibbett D.S."/>
            <person name="Martin F."/>
        </authorList>
    </citation>
    <scope>NUCLEOTIDE SEQUENCE [LARGE SCALE GENOMIC DNA]</scope>
    <source>
        <strain evidence="5">Marx 270</strain>
    </source>
</reference>
<evidence type="ECO:0000256" key="3">
    <source>
        <dbReference type="PROSITE-ProRule" id="PRU00221"/>
    </source>
</evidence>
<dbReference type="PRINTS" id="PR00320">
    <property type="entry name" value="GPROTEINBRPT"/>
</dbReference>
<protein>
    <submittedName>
        <fullName evidence="4">Uncharacterized protein</fullName>
    </submittedName>
</protein>
<dbReference type="SMART" id="SM00320">
    <property type="entry name" value="WD40"/>
    <property type="match status" value="2"/>
</dbReference>
<accession>A0A0C3KD64</accession>
<dbReference type="AlphaFoldDB" id="A0A0C3KD64"/>
<dbReference type="InterPro" id="IPR015943">
    <property type="entry name" value="WD40/YVTN_repeat-like_dom_sf"/>
</dbReference>
<dbReference type="InterPro" id="IPR050505">
    <property type="entry name" value="WDR55/POC1"/>
</dbReference>
<gene>
    <name evidence="4" type="ORF">M404DRAFT_940100</name>
</gene>
<keyword evidence="1 3" id="KW-0853">WD repeat</keyword>
<dbReference type="OrthoDB" id="6262491at2759"/>
<evidence type="ECO:0000313" key="5">
    <source>
        <dbReference type="Proteomes" id="UP000054217"/>
    </source>
</evidence>
<dbReference type="HOGENOM" id="CLU_000288_57_30_1"/>
<dbReference type="SUPFAM" id="SSF50978">
    <property type="entry name" value="WD40 repeat-like"/>
    <property type="match status" value="1"/>
</dbReference>
<dbReference type="InParanoid" id="A0A0C3KD64"/>
<dbReference type="EMBL" id="KN831959">
    <property type="protein sequence ID" value="KIO07572.1"/>
    <property type="molecule type" value="Genomic_DNA"/>
</dbReference>
<dbReference type="Pfam" id="PF00400">
    <property type="entry name" value="WD40"/>
    <property type="match status" value="3"/>
</dbReference>
<evidence type="ECO:0000313" key="4">
    <source>
        <dbReference type="EMBL" id="KIO07572.1"/>
    </source>
</evidence>
<evidence type="ECO:0000256" key="1">
    <source>
        <dbReference type="ARBA" id="ARBA00022574"/>
    </source>
</evidence>
<dbReference type="InterPro" id="IPR036322">
    <property type="entry name" value="WD40_repeat_dom_sf"/>
</dbReference>
<name>A0A0C3KD64_PISTI</name>
<dbReference type="PROSITE" id="PS50082">
    <property type="entry name" value="WD_REPEATS_2"/>
    <property type="match status" value="2"/>
</dbReference>